<dbReference type="InterPro" id="IPR050216">
    <property type="entry name" value="LRR_domain-containing"/>
</dbReference>
<dbReference type="InterPro" id="IPR001611">
    <property type="entry name" value="Leu-rich_rpt"/>
</dbReference>
<proteinExistence type="predicted"/>
<dbReference type="RefSeq" id="XP_072828248.1">
    <property type="nucleotide sequence ID" value="XM_072972147.1"/>
</dbReference>
<feature type="region of interest" description="Disordered" evidence="3">
    <location>
        <begin position="291"/>
        <end position="310"/>
    </location>
</feature>
<dbReference type="InterPro" id="IPR032675">
    <property type="entry name" value="LRR_dom_sf"/>
</dbReference>
<evidence type="ECO:0000313" key="5">
    <source>
        <dbReference type="RefSeq" id="XP_072828248.1"/>
    </source>
</evidence>
<dbReference type="Gene3D" id="3.80.10.10">
    <property type="entry name" value="Ribonuclease Inhibitor"/>
    <property type="match status" value="1"/>
</dbReference>
<sequence>MEGGSPCEPPCWAADPESGVGHTRREPTSPARDGHSRVQGVIFSSSPILDLSQRGLHHLGEIFNVPSLKQLHLQGNALSTIPRDFFQLLPNLTWLDLRHNRVTALPPGIGRHRHLKTLLLERNPIKMLPVELGSVATLRALNLRHCPLEFPPPLIVQKGLGAILTFLRICAAEHASPQGSAPRVTETTRGEPSPPLAAVSQERVPNRGPAASQAPVGSGRPAEADLLPSVEKLGLSELGRSADSLEDWPSEEEIQRFWKLRQEIVENEQAGVRENQLLPVELPPNLKAALSAKEKPRPDPRPAFRGKRPSFKSVLPDLAASRQALVHVCRLEQSRDAALRELREKQVQTEQRRRDRRALQEWREQTRVMKSRRRELSRFPPLQRNLCLRPRLPCPRPCLQSRCGSSGPRPARAPRPHVPASQDSAGSPLTPPDPCPAHLRPLGWPCGACGCQLSLCPTHQPPALGADHGWKGEGLGVVGSGPPGRVPM</sequence>
<name>A0ABM5E525_VICPA</name>
<dbReference type="Proteomes" id="UP001652581">
    <property type="component" value="Chromosome 11"/>
</dbReference>
<evidence type="ECO:0000256" key="1">
    <source>
        <dbReference type="ARBA" id="ARBA00022614"/>
    </source>
</evidence>
<feature type="region of interest" description="Disordered" evidence="3">
    <location>
        <begin position="1"/>
        <end position="36"/>
    </location>
</feature>
<keyword evidence="4" id="KW-1185">Reference proteome</keyword>
<gene>
    <name evidence="5" type="primary">LRRC27</name>
</gene>
<protein>
    <submittedName>
        <fullName evidence="5">Leucine-rich repeat-containing protein 27 isoform X2</fullName>
    </submittedName>
</protein>
<keyword evidence="2" id="KW-0677">Repeat</keyword>
<dbReference type="Pfam" id="PF13855">
    <property type="entry name" value="LRR_8"/>
    <property type="match status" value="1"/>
</dbReference>
<evidence type="ECO:0000256" key="2">
    <source>
        <dbReference type="ARBA" id="ARBA00022737"/>
    </source>
</evidence>
<organism evidence="4 5">
    <name type="scientific">Vicugna pacos</name>
    <name type="common">Alpaca</name>
    <name type="synonym">Lama pacos</name>
    <dbReference type="NCBI Taxonomy" id="30538"/>
    <lineage>
        <taxon>Eukaryota</taxon>
        <taxon>Metazoa</taxon>
        <taxon>Chordata</taxon>
        <taxon>Craniata</taxon>
        <taxon>Vertebrata</taxon>
        <taxon>Euteleostomi</taxon>
        <taxon>Mammalia</taxon>
        <taxon>Eutheria</taxon>
        <taxon>Laurasiatheria</taxon>
        <taxon>Artiodactyla</taxon>
        <taxon>Tylopoda</taxon>
        <taxon>Camelidae</taxon>
        <taxon>Vicugna</taxon>
    </lineage>
</organism>
<feature type="compositionally biased region" description="Basic and acidic residues" evidence="3">
    <location>
        <begin position="23"/>
        <end position="36"/>
    </location>
</feature>
<dbReference type="SMART" id="SM00369">
    <property type="entry name" value="LRR_TYP"/>
    <property type="match status" value="3"/>
</dbReference>
<dbReference type="PANTHER" id="PTHR48051:SF1">
    <property type="entry name" value="RAS SUPPRESSOR PROTEIN 1"/>
    <property type="match status" value="1"/>
</dbReference>
<dbReference type="InterPro" id="IPR003591">
    <property type="entry name" value="Leu-rich_rpt_typical-subtyp"/>
</dbReference>
<feature type="compositionally biased region" description="Basic and acidic residues" evidence="3">
    <location>
        <begin position="292"/>
        <end position="302"/>
    </location>
</feature>
<evidence type="ECO:0000256" key="3">
    <source>
        <dbReference type="SAM" id="MobiDB-lite"/>
    </source>
</evidence>
<feature type="region of interest" description="Disordered" evidence="3">
    <location>
        <begin position="403"/>
        <end position="432"/>
    </location>
</feature>
<dbReference type="GeneID" id="102542623"/>
<feature type="region of interest" description="Disordered" evidence="3">
    <location>
        <begin position="177"/>
        <end position="223"/>
    </location>
</feature>
<evidence type="ECO:0000313" key="4">
    <source>
        <dbReference type="Proteomes" id="UP001652581"/>
    </source>
</evidence>
<keyword evidence="1" id="KW-0433">Leucine-rich repeat</keyword>
<accession>A0ABM5E525</accession>
<dbReference type="PANTHER" id="PTHR48051">
    <property type="match status" value="1"/>
</dbReference>
<dbReference type="SUPFAM" id="SSF52058">
    <property type="entry name" value="L domain-like"/>
    <property type="match status" value="1"/>
</dbReference>
<reference evidence="5" key="1">
    <citation type="submission" date="2025-08" db="UniProtKB">
        <authorList>
            <consortium name="RefSeq"/>
        </authorList>
    </citation>
    <scope>IDENTIFICATION</scope>
</reference>